<proteinExistence type="predicted"/>
<protein>
    <submittedName>
        <fullName evidence="1">Uncharacterized protein</fullName>
    </submittedName>
</protein>
<organism evidence="1">
    <name type="scientific">marine sediment metagenome</name>
    <dbReference type="NCBI Taxonomy" id="412755"/>
    <lineage>
        <taxon>unclassified sequences</taxon>
        <taxon>metagenomes</taxon>
        <taxon>ecological metagenomes</taxon>
    </lineage>
</organism>
<dbReference type="EMBL" id="LAZR01000028">
    <property type="protein sequence ID" value="KKO02998.1"/>
    <property type="molecule type" value="Genomic_DNA"/>
</dbReference>
<comment type="caution">
    <text evidence="1">The sequence shown here is derived from an EMBL/GenBank/DDBJ whole genome shotgun (WGS) entry which is preliminary data.</text>
</comment>
<sequence>MKIWALIFRLLILGWLQHLTPIKATGYSALGLPILGMAKGYAEMLLQVLKDYRLVRYLARRR</sequence>
<evidence type="ECO:0000313" key="1">
    <source>
        <dbReference type="EMBL" id="KKO02998.1"/>
    </source>
</evidence>
<gene>
    <name evidence="1" type="ORF">LCGC14_0099190</name>
</gene>
<accession>A0A0F9VST8</accession>
<reference evidence="1" key="1">
    <citation type="journal article" date="2015" name="Nature">
        <title>Complex archaea that bridge the gap between prokaryotes and eukaryotes.</title>
        <authorList>
            <person name="Spang A."/>
            <person name="Saw J.H."/>
            <person name="Jorgensen S.L."/>
            <person name="Zaremba-Niedzwiedzka K."/>
            <person name="Martijn J."/>
            <person name="Lind A.E."/>
            <person name="van Eijk R."/>
            <person name="Schleper C."/>
            <person name="Guy L."/>
            <person name="Ettema T.J."/>
        </authorList>
    </citation>
    <scope>NUCLEOTIDE SEQUENCE</scope>
</reference>
<name>A0A0F9VST8_9ZZZZ</name>
<dbReference type="AlphaFoldDB" id="A0A0F9VST8"/>